<comment type="caution">
    <text evidence="9">The sequence shown here is derived from an EMBL/GenBank/DDBJ whole genome shotgun (WGS) entry which is preliminary data.</text>
</comment>
<dbReference type="SUPFAM" id="SSF49562">
    <property type="entry name" value="C2 domain (Calcium/lipid-binding domain, CaLB)"/>
    <property type="match status" value="4"/>
</dbReference>
<dbReference type="SMART" id="SM00239">
    <property type="entry name" value="C2"/>
    <property type="match status" value="4"/>
</dbReference>
<sequence length="1525" mass="170189">MVVLGPGDALRVHDREAEIEQELAVTTGENPPGGSGQLGPPPLLLIPPTIELKLQFLVVRVLRAEHLPAMDKGVLLIGAQGIDALFQVVFGANTPCQTSCVTVKGRGNLAPDFYEELWLPVRIPTFSRHIGLSMWDRELTSPNELVGVASYDFLQVPAAPTEENTAPGSPQRVNLRLEDSDEEEGMGVEGELNEEEIQAKLQLEHEQQQLLAAAPRWFNLYGPPLRGTNQKRQQLLSRHEELGSTYRGRVLLSMVRVESPSFEDGEKMHTKQMAALERERYECSTPKTVKYMLRGALYCGVELPRSTLGSLPGGSPQVRVTISLGPYSILFESQEVTKEGTATFEECLDHRSALDLPADLTQVPDVIVALSRSVSMVEAPANRKGEFVSISFARFRAEELFSRGFTAKCQWVGLREELTRRQTRYALGRSQNPGVLLLRLGFGRVEMATRHPWVKGGDTSELFGPLRFPRVYREIRVHVFQARGLESPVGLTRVPSPVVEVHCCGQLKRTTARQSTPAPLYYESLVFLASVPSTDVIYTPDIVLQVQDSVGGGNPASILGELRLSLGSAVRSVATAGSPKPRWYELKRPRSSSSTSASLLLSELAGGSGSVGQLLVALQYIDHEGATPPTILRDPAPITPKYTEANLDIVALGVRHLKALSTLGVRRPHVEFELIGGCFVDGSSVKRTQPGMLAGTSSASSSKNANFLDRIVAQVKLPIDTLYAPQLQIRVCDSTLAGLRKSTLASCVVDLANKLPWSPAYRIEAADGSGSPFRSPSKPSPLKVVNKKRKKKKTQMEEQKGGTEEQPEEQPEEKDVDEEDLVEFLLDEGQSETEKEFPVDDGIGIGDLQLPSVLYPHARVSTFTDLEDNDPAVIEQRRREEQRRYNAGKSSLLFGHRTRAGRRGSVLGSPLNNQHRSPYLNGRDWWISEYGGEELENYFSKPALESYQLMRPVLSRPSMLRFERVRVQLRAGIFKGRITVVERRAKKELRSQEEERAKQDFLELRRLEDGPQSVIVRVYVLRGQNLQAKSSNGYSDPYLRLKLGSHRINDRSNACTNTLQPEFFRMFALETTLPGASQLEIGVWDRGFLDQLIGTTTIDLEERWFHREWQEIGDSHSPGKENSNLKPIEYRHLYVPQSRTTSQGLIQLWVDILTTQQAVRIPPVDISPPESKKFEVRVVIWRAENVQDQAESEINDYFVKAWMESGVGPGNPRAESTDTHWRCSNGKPCWNWRLIMKTEFPPRSPEFARLHIQLWDKDVLKWNDVLGEAQLDLYKWLRRAYETNRSVAPFLELKQLSRQSAIPREDNLGPLGGDNEEDIREAYNSEGHSSEEEGVDEVKLTPREDHALLGRTKSTQKKQKKALGLPKRTDMSPAERKLAKAQKDEADAEAALNGLLDFMGLGKLPDDAEWIPIYFTDREAAVSMEMGRIGISVQIVPEDEAQTSPVGKGQNAPNLNPYLPPPVGRMRFTANPLAMIKVLIGPKMCIRISIMCCCVGCVLFISVFGATLMSTLTYLQAVQGRHSRP</sequence>
<feature type="compositionally biased region" description="Acidic residues" evidence="6">
    <location>
        <begin position="805"/>
        <end position="818"/>
    </location>
</feature>
<feature type="domain" description="C2" evidence="8">
    <location>
        <begin position="37"/>
        <end position="166"/>
    </location>
</feature>
<evidence type="ECO:0000259" key="8">
    <source>
        <dbReference type="PROSITE" id="PS50004"/>
    </source>
</evidence>
<dbReference type="OrthoDB" id="270970at2759"/>
<evidence type="ECO:0000256" key="6">
    <source>
        <dbReference type="SAM" id="MobiDB-lite"/>
    </source>
</evidence>
<feature type="domain" description="C2" evidence="8">
    <location>
        <begin position="996"/>
        <end position="1113"/>
    </location>
</feature>
<evidence type="ECO:0000313" key="9">
    <source>
        <dbReference type="EMBL" id="GMF17109.1"/>
    </source>
</evidence>
<reference evidence="9" key="1">
    <citation type="submission" date="2023-04" db="EMBL/GenBank/DDBJ databases">
        <title>Phytophthora fragariaefolia NBRC 109709.</title>
        <authorList>
            <person name="Ichikawa N."/>
            <person name="Sato H."/>
            <person name="Tonouchi N."/>
        </authorList>
    </citation>
    <scope>NUCLEOTIDE SEQUENCE</scope>
    <source>
        <strain evidence="9">NBRC 109709</strain>
    </source>
</reference>
<gene>
    <name evidence="9" type="ORF">Pfra01_000108400</name>
</gene>
<feature type="domain" description="C2" evidence="8">
    <location>
        <begin position="1156"/>
        <end position="1287"/>
    </location>
</feature>
<dbReference type="Proteomes" id="UP001165121">
    <property type="component" value="Unassembled WGS sequence"/>
</dbReference>
<evidence type="ECO:0000256" key="1">
    <source>
        <dbReference type="ARBA" id="ARBA00004167"/>
    </source>
</evidence>
<proteinExistence type="predicted"/>
<feature type="region of interest" description="Disordered" evidence="6">
    <location>
        <begin position="767"/>
        <end position="818"/>
    </location>
</feature>
<dbReference type="EMBL" id="BSXT01000086">
    <property type="protein sequence ID" value="GMF17109.1"/>
    <property type="molecule type" value="Genomic_DNA"/>
</dbReference>
<evidence type="ECO:0000256" key="7">
    <source>
        <dbReference type="SAM" id="Phobius"/>
    </source>
</evidence>
<comment type="subcellular location">
    <subcellularLocation>
        <location evidence="1">Membrane</location>
        <topology evidence="1">Single-pass membrane protein</topology>
    </subcellularLocation>
</comment>
<evidence type="ECO:0000256" key="5">
    <source>
        <dbReference type="ARBA" id="ARBA00023136"/>
    </source>
</evidence>
<dbReference type="InterPro" id="IPR000008">
    <property type="entry name" value="C2_dom"/>
</dbReference>
<evidence type="ECO:0000256" key="2">
    <source>
        <dbReference type="ARBA" id="ARBA00022692"/>
    </source>
</evidence>
<dbReference type="CDD" id="cd00030">
    <property type="entry name" value="C2"/>
    <property type="match status" value="1"/>
</dbReference>
<dbReference type="InterPro" id="IPR037724">
    <property type="entry name" value="C2E_Ferlin"/>
</dbReference>
<dbReference type="PANTHER" id="PTHR12546:SF33">
    <property type="entry name" value="SPERM VESICLE FUSION PROTEIN FER-1"/>
    <property type="match status" value="1"/>
</dbReference>
<keyword evidence="4 7" id="KW-1133">Transmembrane helix</keyword>
<organism evidence="9 10">
    <name type="scientific">Phytophthora fragariaefolia</name>
    <dbReference type="NCBI Taxonomy" id="1490495"/>
    <lineage>
        <taxon>Eukaryota</taxon>
        <taxon>Sar</taxon>
        <taxon>Stramenopiles</taxon>
        <taxon>Oomycota</taxon>
        <taxon>Peronosporomycetes</taxon>
        <taxon>Peronosporales</taxon>
        <taxon>Peronosporaceae</taxon>
        <taxon>Phytophthora</taxon>
    </lineage>
</organism>
<evidence type="ECO:0000256" key="4">
    <source>
        <dbReference type="ARBA" id="ARBA00022989"/>
    </source>
</evidence>
<keyword evidence="5 7" id="KW-0472">Membrane</keyword>
<evidence type="ECO:0000313" key="10">
    <source>
        <dbReference type="Proteomes" id="UP001165121"/>
    </source>
</evidence>
<feature type="domain" description="C2" evidence="8">
    <location>
        <begin position="458"/>
        <end position="584"/>
    </location>
</feature>
<dbReference type="InterPro" id="IPR037721">
    <property type="entry name" value="Ferlin"/>
</dbReference>
<evidence type="ECO:0000256" key="3">
    <source>
        <dbReference type="ARBA" id="ARBA00022737"/>
    </source>
</evidence>
<dbReference type="PANTHER" id="PTHR12546">
    <property type="entry name" value="FER-1-LIKE"/>
    <property type="match status" value="1"/>
</dbReference>
<name>A0A9W6WTJ7_9STRA</name>
<feature type="region of interest" description="Disordered" evidence="6">
    <location>
        <begin position="1352"/>
        <end position="1374"/>
    </location>
</feature>
<keyword evidence="2 7" id="KW-0812">Transmembrane</keyword>
<dbReference type="GO" id="GO:0016020">
    <property type="term" value="C:membrane"/>
    <property type="evidence" value="ECO:0007669"/>
    <property type="project" value="UniProtKB-SubCell"/>
</dbReference>
<dbReference type="GO" id="GO:0007009">
    <property type="term" value="P:plasma membrane organization"/>
    <property type="evidence" value="ECO:0007669"/>
    <property type="project" value="TreeGrafter"/>
</dbReference>
<dbReference type="PROSITE" id="PS50004">
    <property type="entry name" value="C2"/>
    <property type="match status" value="4"/>
</dbReference>
<feature type="transmembrane region" description="Helical" evidence="7">
    <location>
        <begin position="1488"/>
        <end position="1515"/>
    </location>
</feature>
<keyword evidence="10" id="KW-1185">Reference proteome</keyword>
<keyword evidence="3" id="KW-0677">Repeat</keyword>
<dbReference type="CDD" id="cd04037">
    <property type="entry name" value="C2E_Ferlin"/>
    <property type="match status" value="1"/>
</dbReference>
<feature type="compositionally biased region" description="Basic and acidic residues" evidence="6">
    <location>
        <begin position="794"/>
        <end position="803"/>
    </location>
</feature>
<dbReference type="InterPro" id="IPR035892">
    <property type="entry name" value="C2_domain_sf"/>
</dbReference>
<accession>A0A9W6WTJ7</accession>
<dbReference type="Pfam" id="PF00168">
    <property type="entry name" value="C2"/>
    <property type="match status" value="4"/>
</dbReference>
<protein>
    <submittedName>
        <fullName evidence="9">Unnamed protein product</fullName>
    </submittedName>
</protein>
<dbReference type="Gene3D" id="2.60.40.150">
    <property type="entry name" value="C2 domain"/>
    <property type="match status" value="4"/>
</dbReference>